<accession>A0AB39UYP9</accession>
<dbReference type="GO" id="GO:0005975">
    <property type="term" value="P:carbohydrate metabolic process"/>
    <property type="evidence" value="ECO:0007669"/>
    <property type="project" value="InterPro"/>
</dbReference>
<dbReference type="InterPro" id="IPR002509">
    <property type="entry name" value="NODB_dom"/>
</dbReference>
<dbReference type="PROSITE" id="PS51677">
    <property type="entry name" value="NODB"/>
    <property type="match status" value="1"/>
</dbReference>
<evidence type="ECO:0000259" key="3">
    <source>
        <dbReference type="PROSITE" id="PS51677"/>
    </source>
</evidence>
<feature type="domain" description="NodB homology" evidence="3">
    <location>
        <begin position="82"/>
        <end position="336"/>
    </location>
</feature>
<dbReference type="PANTHER" id="PTHR34216:SF3">
    <property type="entry name" value="POLY-BETA-1,6-N-ACETYL-D-GLUCOSAMINE N-DEACETYLASE"/>
    <property type="match status" value="1"/>
</dbReference>
<dbReference type="SUPFAM" id="SSF88713">
    <property type="entry name" value="Glycoside hydrolase/deacetylase"/>
    <property type="match status" value="1"/>
</dbReference>
<keyword evidence="2" id="KW-0732">Signal</keyword>
<dbReference type="InterPro" id="IPR051398">
    <property type="entry name" value="Polysacch_Deacetylase"/>
</dbReference>
<sequence>MSVMGRLVRIAAPFGVFALSRLMTRHAPRVLMYHRFSPEPAPGAVSAAALDRQLAQIARHYHTFTMAEAIQRYYEGEGLPPNSVVITIDDGYRDFYDVAWPLFRKHGVQATLYVTTGFIDGETWLWPDRVKRCIQGGRFSRAITLGHVVVPAGRVSEAAQDALCHALYSVLLSVSDDEKNRMLLELEEASGLYPAGQIEPPWSPCSWDELQRMQDEGLEIGGHTVSHPSLGRVSRRQAEDEIHGCAERISQVLGQRIRSFCYPNGTPSDYTTEVMEIVRQAGFVGAVTAFHDDMGWKHRYAIRRFSGCEDAFQFGKALHGVEWLSNRSRRHVLSNP</sequence>
<evidence type="ECO:0000256" key="2">
    <source>
        <dbReference type="ARBA" id="ARBA00022729"/>
    </source>
</evidence>
<dbReference type="GO" id="GO:0016810">
    <property type="term" value="F:hydrolase activity, acting on carbon-nitrogen (but not peptide) bonds"/>
    <property type="evidence" value="ECO:0007669"/>
    <property type="project" value="InterPro"/>
</dbReference>
<organism evidence="4">
    <name type="scientific">Thermohahella caldifontis</name>
    <dbReference type="NCBI Taxonomy" id="3142973"/>
    <lineage>
        <taxon>Bacteria</taxon>
        <taxon>Pseudomonadati</taxon>
        <taxon>Pseudomonadota</taxon>
        <taxon>Gammaproteobacteria</taxon>
        <taxon>Oceanospirillales</taxon>
        <taxon>Hahellaceae</taxon>
        <taxon>Thermohahella</taxon>
    </lineage>
</organism>
<dbReference type="Gene3D" id="3.20.20.370">
    <property type="entry name" value="Glycoside hydrolase/deacetylase"/>
    <property type="match status" value="1"/>
</dbReference>
<dbReference type="AlphaFoldDB" id="A0AB39UYP9"/>
<dbReference type="Pfam" id="PF01522">
    <property type="entry name" value="Polysacc_deac_1"/>
    <property type="match status" value="2"/>
</dbReference>
<gene>
    <name evidence="4" type="ORF">AAIA72_03135</name>
</gene>
<dbReference type="CDD" id="cd10918">
    <property type="entry name" value="CE4_NodB_like_5s_6s"/>
    <property type="match status" value="1"/>
</dbReference>
<dbReference type="GO" id="GO:0005576">
    <property type="term" value="C:extracellular region"/>
    <property type="evidence" value="ECO:0007669"/>
    <property type="project" value="UniProtKB-SubCell"/>
</dbReference>
<evidence type="ECO:0000313" key="4">
    <source>
        <dbReference type="EMBL" id="XDT72995.1"/>
    </source>
</evidence>
<comment type="subcellular location">
    <subcellularLocation>
        <location evidence="1">Secreted</location>
    </subcellularLocation>
</comment>
<proteinExistence type="predicted"/>
<evidence type="ECO:0000256" key="1">
    <source>
        <dbReference type="ARBA" id="ARBA00004613"/>
    </source>
</evidence>
<dbReference type="EMBL" id="CP154858">
    <property type="protein sequence ID" value="XDT72995.1"/>
    <property type="molecule type" value="Genomic_DNA"/>
</dbReference>
<dbReference type="KEGG" id="tcd:AAIA72_03135"/>
<dbReference type="EC" id="3.-.-.-" evidence="4"/>
<dbReference type="PANTHER" id="PTHR34216">
    <property type="match status" value="1"/>
</dbReference>
<reference evidence="4" key="1">
    <citation type="submission" date="2024-05" db="EMBL/GenBank/DDBJ databases">
        <title>Genome sequencing of novel strain.</title>
        <authorList>
            <person name="Ganbat D."/>
            <person name="Ganbat S."/>
            <person name="Lee S.-J."/>
        </authorList>
    </citation>
    <scope>NUCLEOTIDE SEQUENCE</scope>
    <source>
        <strain evidence="4">SMD15-11</strain>
    </source>
</reference>
<keyword evidence="4" id="KW-0378">Hydrolase</keyword>
<dbReference type="RefSeq" id="WP_369601996.1">
    <property type="nucleotide sequence ID" value="NZ_CP154858.1"/>
</dbReference>
<protein>
    <submittedName>
        <fullName evidence="4">Polysaccharide deacetylase family protein</fullName>
        <ecNumber evidence="4">3.-.-.-</ecNumber>
    </submittedName>
</protein>
<name>A0AB39UYP9_9GAMM</name>
<dbReference type="InterPro" id="IPR011330">
    <property type="entry name" value="Glyco_hydro/deAcase_b/a-brl"/>
</dbReference>